<evidence type="ECO:0000313" key="9">
    <source>
        <dbReference type="Proteomes" id="UP000561011"/>
    </source>
</evidence>
<evidence type="ECO:0000256" key="5">
    <source>
        <dbReference type="ARBA" id="ARBA00023136"/>
    </source>
</evidence>
<keyword evidence="9" id="KW-1185">Reference proteome</keyword>
<keyword evidence="5 6" id="KW-0472">Membrane</keyword>
<feature type="transmembrane region" description="Helical" evidence="6">
    <location>
        <begin position="283"/>
        <end position="308"/>
    </location>
</feature>
<feature type="transmembrane region" description="Helical" evidence="6">
    <location>
        <begin position="328"/>
        <end position="352"/>
    </location>
</feature>
<accession>A0A853EYQ0</accession>
<feature type="domain" description="ABC3 transporter permease C-terminal" evidence="7">
    <location>
        <begin position="87"/>
        <end position="188"/>
    </location>
</feature>
<proteinExistence type="predicted"/>
<dbReference type="InterPro" id="IPR003838">
    <property type="entry name" value="ABC3_permease_C"/>
</dbReference>
<feature type="transmembrane region" description="Helical" evidence="6">
    <location>
        <begin position="66"/>
        <end position="89"/>
    </location>
</feature>
<evidence type="ECO:0000313" key="8">
    <source>
        <dbReference type="EMBL" id="NYS95571.1"/>
    </source>
</evidence>
<keyword evidence="3 6" id="KW-0812">Transmembrane</keyword>
<dbReference type="EMBL" id="JACBYE010000092">
    <property type="protein sequence ID" value="NYS95571.1"/>
    <property type="molecule type" value="Genomic_DNA"/>
</dbReference>
<comment type="subcellular location">
    <subcellularLocation>
        <location evidence="1">Cell membrane</location>
        <topology evidence="1">Multi-pass membrane protein</topology>
    </subcellularLocation>
</comment>
<evidence type="ECO:0000256" key="2">
    <source>
        <dbReference type="ARBA" id="ARBA00022475"/>
    </source>
</evidence>
<evidence type="ECO:0000256" key="6">
    <source>
        <dbReference type="SAM" id="Phobius"/>
    </source>
</evidence>
<feature type="transmembrane region" description="Helical" evidence="6">
    <location>
        <begin position="378"/>
        <end position="400"/>
    </location>
</feature>
<sequence length="443" mass="45269">MTATWSLWRLLRRRGASSSDPQRLTTTLAIIAFAVATALLLVVLGGVGAFVDRAAAPGADADAESYVMFAWIASGLLVVPLTTLGAAAARLAVARRDARLAALRLAGASTGQVTGLTVLDATAQAVTGALLGVVGYLALIPLVSLLRFQGRTFELAELWTGVPIILAALAGVVLIAVVSSTMSLRRVAITPLGVANRVQPPGLTWLRAAVAVGAVIVFAVVTTSFGQVGLSVIGVMLVLGFTTLNLVGPFTVWVVGRVTAHSARTAATLLAGRRMIDDPKTAWRSVGGVALATFIAGLASITSLFSSASSGASPEDAQFLGDVATGGYLTLGIAGLLAAVSTGVMQAGNVIAQREEYRALSLAGTDLRVLDSARMRETFIPLVVTVGTSAGFALLFMLPVLGAGMIAQWSVVVQFVVSVGVAAGLVLAGAAASRTVVRDVVRV</sequence>
<keyword evidence="2" id="KW-1003">Cell membrane</keyword>
<reference evidence="8 9" key="1">
    <citation type="submission" date="2020-07" db="EMBL/GenBank/DDBJ databases">
        <title>MOT database genomes.</title>
        <authorList>
            <person name="Joseph S."/>
            <person name="Aduse-Opoku J."/>
            <person name="Hashim A."/>
            <person name="Wade W."/>
            <person name="Curtis M."/>
        </authorList>
    </citation>
    <scope>NUCLEOTIDE SEQUENCE [LARGE SCALE GENOMIC DNA]</scope>
    <source>
        <strain evidence="8 9">DSM 100099</strain>
    </source>
</reference>
<evidence type="ECO:0000256" key="3">
    <source>
        <dbReference type="ARBA" id="ARBA00022692"/>
    </source>
</evidence>
<dbReference type="AlphaFoldDB" id="A0A853EYQ0"/>
<name>A0A853EYQ0_9MICO</name>
<keyword evidence="4 6" id="KW-1133">Transmembrane helix</keyword>
<feature type="transmembrane region" description="Helical" evidence="6">
    <location>
        <begin position="125"/>
        <end position="146"/>
    </location>
</feature>
<evidence type="ECO:0000256" key="1">
    <source>
        <dbReference type="ARBA" id="ARBA00004651"/>
    </source>
</evidence>
<gene>
    <name evidence="8" type="ORF">HZZ10_18875</name>
</gene>
<feature type="transmembrane region" description="Helical" evidence="6">
    <location>
        <begin position="228"/>
        <end position="247"/>
    </location>
</feature>
<feature type="transmembrane region" description="Helical" evidence="6">
    <location>
        <begin position="28"/>
        <end position="51"/>
    </location>
</feature>
<comment type="caution">
    <text evidence="8">The sequence shown here is derived from an EMBL/GenBank/DDBJ whole genome shotgun (WGS) entry which is preliminary data.</text>
</comment>
<feature type="transmembrane region" description="Helical" evidence="6">
    <location>
        <begin position="202"/>
        <end position="221"/>
    </location>
</feature>
<organism evidence="8 9">
    <name type="scientific">Sanguibacter inulinus</name>
    <dbReference type="NCBI Taxonomy" id="60922"/>
    <lineage>
        <taxon>Bacteria</taxon>
        <taxon>Bacillati</taxon>
        <taxon>Actinomycetota</taxon>
        <taxon>Actinomycetes</taxon>
        <taxon>Micrococcales</taxon>
        <taxon>Sanguibacteraceae</taxon>
        <taxon>Sanguibacter</taxon>
    </lineage>
</organism>
<dbReference type="Pfam" id="PF02687">
    <property type="entry name" value="FtsX"/>
    <property type="match status" value="1"/>
</dbReference>
<evidence type="ECO:0000259" key="7">
    <source>
        <dbReference type="Pfam" id="PF02687"/>
    </source>
</evidence>
<dbReference type="GO" id="GO:0005886">
    <property type="term" value="C:plasma membrane"/>
    <property type="evidence" value="ECO:0007669"/>
    <property type="project" value="UniProtKB-SubCell"/>
</dbReference>
<protein>
    <recommendedName>
        <fullName evidence="7">ABC3 transporter permease C-terminal domain-containing protein</fullName>
    </recommendedName>
</protein>
<feature type="transmembrane region" description="Helical" evidence="6">
    <location>
        <begin position="406"/>
        <end position="432"/>
    </location>
</feature>
<feature type="transmembrane region" description="Helical" evidence="6">
    <location>
        <begin position="158"/>
        <end position="182"/>
    </location>
</feature>
<dbReference type="RefSeq" id="WP_179914694.1">
    <property type="nucleotide sequence ID" value="NZ_JACBYE010000092.1"/>
</dbReference>
<evidence type="ECO:0000256" key="4">
    <source>
        <dbReference type="ARBA" id="ARBA00022989"/>
    </source>
</evidence>
<dbReference type="Proteomes" id="UP000561011">
    <property type="component" value="Unassembled WGS sequence"/>
</dbReference>